<dbReference type="GeneID" id="80518561"/>
<name>A0A6N1NYN3_9VIRU</name>
<dbReference type="RefSeq" id="YP_010781797.1">
    <property type="nucleotide sequence ID" value="NC_075039.1"/>
</dbReference>
<protein>
    <submittedName>
        <fullName evidence="1">Virion packaging ATPase</fullName>
    </submittedName>
</protein>
<dbReference type="KEGG" id="vg:80518561"/>
<sequence>MSNNNIIAKYLNNKFSLRKMVNSPNICLLGNNKTKLDNITKCLVKHFYKKSTRKIYLLTNETDFVFDVNIKTKFYPPTELNIKKILSKQLSAVRDSVIIINYDIDIQTIMSMECMKYIILNGRHYHLSCILKVNNYFEFTAEQRINFDYFYIAGADKSIHKKIYENYLSIFPTSSIPYRLLKYTNHTKRCMIVDNRKPSFILFDKIYFYDVIECKINENALMEDNFDYIDGLCNDTIGYTSRSHIIEV</sequence>
<reference evidence="1" key="1">
    <citation type="submission" date="2017-01" db="EMBL/GenBank/DDBJ databases">
        <authorList>
            <person name="Assis F.L."/>
            <person name="Abrahao J.S."/>
            <person name="Silva L."/>
            <person name="Khalil J.B."/>
            <person name="Rodrigues R."/>
            <person name="Silva L.S."/>
            <person name="Arantes T."/>
            <person name="Boratto P."/>
            <person name="Andrade M."/>
            <person name="Kroon E.G."/>
            <person name="Ribeiro B."/>
            <person name="Bergier I."/>
            <person name="Seligmann H."/>
            <person name="Ghigo E."/>
            <person name="Colson P."/>
            <person name="Levasseur A."/>
            <person name="Raoult D."/>
            <person name="Scola B.L."/>
        </authorList>
    </citation>
    <scope>NUCLEOTIDE SEQUENCE</scope>
    <source>
        <strain evidence="1">Soda lake</strain>
    </source>
</reference>
<proteinExistence type="predicted"/>
<accession>A0A6N1NYN3</accession>
<reference evidence="1" key="2">
    <citation type="journal article" date="2018" name="Nat. Commun.">
        <title>Tailed giant Tupanvirus possesses the most complete translational apparatus of the known virosphere.</title>
        <authorList>
            <person name="Abrahao J."/>
            <person name="Silva L."/>
            <person name="Silva L.S."/>
            <person name="Khalil J.Y.B."/>
            <person name="Rodrigues R."/>
            <person name="Arantes T."/>
            <person name="Assis F."/>
            <person name="Boratto P."/>
            <person name="Andrade M."/>
            <person name="Kroon E.G."/>
            <person name="Ribeiro B."/>
            <person name="Bergier I."/>
            <person name="Seligmann H."/>
            <person name="Ghigo E."/>
            <person name="Colson P."/>
            <person name="Levasseur A."/>
            <person name="Kroemer G."/>
            <person name="Raoult D."/>
            <person name="La Scola B."/>
        </authorList>
    </citation>
    <scope>NUCLEOTIDE SEQUENCE [LARGE SCALE GENOMIC DNA]</scope>
    <source>
        <strain evidence="1">Soda lake</strain>
    </source>
</reference>
<dbReference type="EMBL" id="KY523104">
    <property type="protein sequence ID" value="QKU35142.1"/>
    <property type="molecule type" value="Genomic_DNA"/>
</dbReference>
<organism evidence="1">
    <name type="scientific">Tupanvirus soda lake</name>
    <dbReference type="NCBI Taxonomy" id="2126985"/>
    <lineage>
        <taxon>Viruses</taxon>
        <taxon>Varidnaviria</taxon>
        <taxon>Bamfordvirae</taxon>
        <taxon>Nucleocytoviricota</taxon>
        <taxon>Megaviricetes</taxon>
        <taxon>Imitervirales</taxon>
        <taxon>Mimiviridae</taxon>
        <taxon>Megamimivirinae</taxon>
        <taxon>Tupanvirus</taxon>
        <taxon>Tupanvirus salinum</taxon>
    </lineage>
</organism>
<evidence type="ECO:0000313" key="1">
    <source>
        <dbReference type="EMBL" id="QKU35142.1"/>
    </source>
</evidence>